<keyword evidence="2" id="KW-0813">Transport</keyword>
<name>A0A317E481_9PROT</name>
<evidence type="ECO:0000259" key="14">
    <source>
        <dbReference type="Pfam" id="PF00892"/>
    </source>
</evidence>
<dbReference type="AlphaFoldDB" id="A0A317E481"/>
<dbReference type="GO" id="GO:0022857">
    <property type="term" value="F:transmembrane transporter activity"/>
    <property type="evidence" value="ECO:0007669"/>
    <property type="project" value="InterPro"/>
</dbReference>
<dbReference type="PANTHER" id="PTHR30561">
    <property type="entry name" value="SMR FAMILY PROTON-DEPENDENT DRUG EFFLUX TRANSPORTER SUGE"/>
    <property type="match status" value="1"/>
</dbReference>
<keyword evidence="9 13" id="KW-1133">Transmembrane helix</keyword>
<feature type="transmembrane region" description="Helical" evidence="13">
    <location>
        <begin position="224"/>
        <end position="252"/>
    </location>
</feature>
<organism evidence="15 16">
    <name type="scientific">Zavarzinia compransoris</name>
    <dbReference type="NCBI Taxonomy" id="1264899"/>
    <lineage>
        <taxon>Bacteria</taxon>
        <taxon>Pseudomonadati</taxon>
        <taxon>Pseudomonadota</taxon>
        <taxon>Alphaproteobacteria</taxon>
        <taxon>Rhodospirillales</taxon>
        <taxon>Zavarziniaceae</taxon>
        <taxon>Zavarzinia</taxon>
    </lineage>
</organism>
<evidence type="ECO:0000256" key="9">
    <source>
        <dbReference type="ARBA" id="ARBA00022989"/>
    </source>
</evidence>
<evidence type="ECO:0000256" key="6">
    <source>
        <dbReference type="ARBA" id="ARBA00022556"/>
    </source>
</evidence>
<evidence type="ECO:0000256" key="11">
    <source>
        <dbReference type="ARBA" id="ARBA00023136"/>
    </source>
</evidence>
<keyword evidence="3" id="KW-1003">Cell membrane</keyword>
<evidence type="ECO:0000256" key="7">
    <source>
        <dbReference type="ARBA" id="ARBA00022692"/>
    </source>
</evidence>
<evidence type="ECO:0000256" key="4">
    <source>
        <dbReference type="ARBA" id="ARBA00022516"/>
    </source>
</evidence>
<sequence length="293" mass="29230">MMPASMALRGPPMSWSVLFLILAAAALHAAWNTGVKAAGTPALATARLCLGGIVIAVVALPFLPLPAAAAWPFLAGSTVVHVVYFALTAAAYARVDLSIAYPMMRGGGVMVTTLVSPLVFADSLPALGLGGVAVVVLALAALAATAGRRAFGTRGLTVIAANALVIGAYSLLDGLGARASGAPLAYTIWVFALGAFGNLGLLALTEGRGFLAPLARPRDLGLGIAGACASVGSYGLVLTAMTLAPVALVAALRETSMLFATGFAAVLLHEKVGARRVAAACVVAAGAVMIKLA</sequence>
<dbReference type="EMBL" id="QGLF01000002">
    <property type="protein sequence ID" value="PWR21928.1"/>
    <property type="molecule type" value="Genomic_DNA"/>
</dbReference>
<keyword evidence="6" id="KW-0441">Lipid A biosynthesis</keyword>
<reference evidence="16" key="1">
    <citation type="submission" date="2018-05" db="EMBL/GenBank/DDBJ databases">
        <title>Zavarzinia sp. HR-AS.</title>
        <authorList>
            <person name="Lee Y."/>
            <person name="Jeon C.O."/>
        </authorList>
    </citation>
    <scope>NUCLEOTIDE SEQUENCE [LARGE SCALE GENOMIC DNA]</scope>
    <source>
        <strain evidence="16">DSM 1231</strain>
    </source>
</reference>
<feature type="transmembrane region" description="Helical" evidence="13">
    <location>
        <begin position="99"/>
        <end position="120"/>
    </location>
</feature>
<evidence type="ECO:0000313" key="16">
    <source>
        <dbReference type="Proteomes" id="UP000246077"/>
    </source>
</evidence>
<evidence type="ECO:0000256" key="2">
    <source>
        <dbReference type="ARBA" id="ARBA00022448"/>
    </source>
</evidence>
<comment type="caution">
    <text evidence="15">The sequence shown here is derived from an EMBL/GenBank/DDBJ whole genome shotgun (WGS) entry which is preliminary data.</text>
</comment>
<evidence type="ECO:0000256" key="13">
    <source>
        <dbReference type="SAM" id="Phobius"/>
    </source>
</evidence>
<evidence type="ECO:0000256" key="12">
    <source>
        <dbReference type="ARBA" id="ARBA00038032"/>
    </source>
</evidence>
<dbReference type="GO" id="GO:0009103">
    <property type="term" value="P:lipopolysaccharide biosynthetic process"/>
    <property type="evidence" value="ECO:0007669"/>
    <property type="project" value="UniProtKB-KW"/>
</dbReference>
<evidence type="ECO:0000256" key="3">
    <source>
        <dbReference type="ARBA" id="ARBA00022475"/>
    </source>
</evidence>
<evidence type="ECO:0000313" key="15">
    <source>
        <dbReference type="EMBL" id="PWR21928.1"/>
    </source>
</evidence>
<dbReference type="InterPro" id="IPR000390">
    <property type="entry name" value="Small_drug/metabolite_transptr"/>
</dbReference>
<keyword evidence="11 13" id="KW-0472">Membrane</keyword>
<dbReference type="InterPro" id="IPR000620">
    <property type="entry name" value="EamA_dom"/>
</dbReference>
<feature type="transmembrane region" description="Helical" evidence="13">
    <location>
        <begin position="184"/>
        <end position="204"/>
    </location>
</feature>
<evidence type="ECO:0000256" key="10">
    <source>
        <dbReference type="ARBA" id="ARBA00023098"/>
    </source>
</evidence>
<keyword evidence="10" id="KW-0443">Lipid metabolism</keyword>
<comment type="subcellular location">
    <subcellularLocation>
        <location evidence="1">Cell membrane</location>
        <topology evidence="1">Multi-pass membrane protein</topology>
    </subcellularLocation>
</comment>
<feature type="domain" description="EamA" evidence="14">
    <location>
        <begin position="154"/>
        <end position="290"/>
    </location>
</feature>
<comment type="similarity">
    <text evidence="12">Belongs to the drug/metabolite transporter (DMT) superfamily. Small multidrug resistance (SMR) (TC 2.A.7.1) family.</text>
</comment>
<keyword evidence="5" id="KW-0997">Cell inner membrane</keyword>
<dbReference type="GO" id="GO:0005886">
    <property type="term" value="C:plasma membrane"/>
    <property type="evidence" value="ECO:0007669"/>
    <property type="project" value="UniProtKB-SubCell"/>
</dbReference>
<dbReference type="Proteomes" id="UP000246077">
    <property type="component" value="Unassembled WGS sequence"/>
</dbReference>
<dbReference type="Pfam" id="PF00892">
    <property type="entry name" value="EamA"/>
    <property type="match status" value="1"/>
</dbReference>
<feature type="transmembrane region" description="Helical" evidence="13">
    <location>
        <begin position="42"/>
        <end position="63"/>
    </location>
</feature>
<dbReference type="Gene3D" id="1.10.3730.20">
    <property type="match status" value="2"/>
</dbReference>
<keyword evidence="8" id="KW-0448">Lipopolysaccharide biosynthesis</keyword>
<accession>A0A317E481</accession>
<feature type="transmembrane region" description="Helical" evidence="13">
    <location>
        <begin position="70"/>
        <end position="93"/>
    </location>
</feature>
<dbReference type="OrthoDB" id="9783707at2"/>
<keyword evidence="4" id="KW-0444">Lipid biosynthesis</keyword>
<evidence type="ECO:0000256" key="8">
    <source>
        <dbReference type="ARBA" id="ARBA00022985"/>
    </source>
</evidence>
<evidence type="ECO:0000256" key="5">
    <source>
        <dbReference type="ARBA" id="ARBA00022519"/>
    </source>
</evidence>
<feature type="transmembrane region" description="Helical" evidence="13">
    <location>
        <begin position="127"/>
        <end position="145"/>
    </location>
</feature>
<feature type="transmembrane region" description="Helical" evidence="13">
    <location>
        <begin position="151"/>
        <end position="172"/>
    </location>
</feature>
<dbReference type="InterPro" id="IPR037185">
    <property type="entry name" value="EmrE-like"/>
</dbReference>
<protein>
    <submittedName>
        <fullName evidence="15">EamA family transporter</fullName>
    </submittedName>
</protein>
<keyword evidence="7 13" id="KW-0812">Transmembrane</keyword>
<dbReference type="GO" id="GO:0009245">
    <property type="term" value="P:lipid A biosynthetic process"/>
    <property type="evidence" value="ECO:0007669"/>
    <property type="project" value="UniProtKB-KW"/>
</dbReference>
<evidence type="ECO:0000256" key="1">
    <source>
        <dbReference type="ARBA" id="ARBA00004651"/>
    </source>
</evidence>
<dbReference type="SUPFAM" id="SSF103481">
    <property type="entry name" value="Multidrug resistance efflux transporter EmrE"/>
    <property type="match status" value="2"/>
</dbReference>
<gene>
    <name evidence="15" type="ORF">DKG75_08070</name>
</gene>
<proteinExistence type="inferred from homology"/>
<dbReference type="PANTHER" id="PTHR30561:SF1">
    <property type="entry name" value="MULTIDRUG TRANSPORTER EMRE"/>
    <property type="match status" value="1"/>
</dbReference>
<keyword evidence="16" id="KW-1185">Reference proteome</keyword>